<keyword evidence="13 14" id="KW-0472">Membrane</keyword>
<evidence type="ECO:0000313" key="16">
    <source>
        <dbReference type="EMBL" id="MDZ5760337.1"/>
    </source>
</evidence>
<gene>
    <name evidence="16" type="ORF">RAK27_16990</name>
</gene>
<evidence type="ECO:0000256" key="6">
    <source>
        <dbReference type="ARBA" id="ARBA00022679"/>
    </source>
</evidence>
<dbReference type="GO" id="GO:0005524">
    <property type="term" value="F:ATP binding"/>
    <property type="evidence" value="ECO:0007669"/>
    <property type="project" value="UniProtKB-KW"/>
</dbReference>
<evidence type="ECO:0000256" key="9">
    <source>
        <dbReference type="ARBA" id="ARBA00022777"/>
    </source>
</evidence>
<keyword evidence="6" id="KW-0808">Transferase</keyword>
<dbReference type="Gene3D" id="3.30.565.10">
    <property type="entry name" value="Histidine kinase-like ATPase, C-terminal domain"/>
    <property type="match status" value="1"/>
</dbReference>
<dbReference type="Pfam" id="PF02518">
    <property type="entry name" value="HATPase_c"/>
    <property type="match status" value="1"/>
</dbReference>
<evidence type="ECO:0000256" key="14">
    <source>
        <dbReference type="SAM" id="Phobius"/>
    </source>
</evidence>
<evidence type="ECO:0000256" key="4">
    <source>
        <dbReference type="ARBA" id="ARBA00022475"/>
    </source>
</evidence>
<dbReference type="InterPro" id="IPR050398">
    <property type="entry name" value="HssS/ArlS-like"/>
</dbReference>
<feature type="domain" description="Histidine kinase" evidence="15">
    <location>
        <begin position="513"/>
        <end position="727"/>
    </location>
</feature>
<evidence type="ECO:0000313" key="17">
    <source>
        <dbReference type="Proteomes" id="UP001290462"/>
    </source>
</evidence>
<dbReference type="Proteomes" id="UP001290462">
    <property type="component" value="Unassembled WGS sequence"/>
</dbReference>
<evidence type="ECO:0000256" key="13">
    <source>
        <dbReference type="ARBA" id="ARBA00023136"/>
    </source>
</evidence>
<sequence>MKNKFRTIIFWLLLTFSVCYAVVPLLKWNAEPTSNSPIGSFSQNPDELYGNDQPTTINMIYSDHFYKKLLKDPEKNLVVSNDQMDAYRFFYGDLGTQLADIDQQYQDLLVNAVNERNQTEIERLNNEKNVKQAAIMKNFMDDDALREKIKKEKLIYLQKNKAELTDQYKNELKDVDESFYYYLVDSNGEVYTNLPEKQVPKSIDEAQKVIKSKKTEELQKIDEWAYVTNNIFGNERDLLFRGDGNQVEIKGVAAVKANSPVSNDKKRMEQLNKRRFWKIGFGVLAGLIAVVMGISNLKKAVLFPKLHKKYTKVSLDIRILALVMFSFILYMTAIEAYWGTKIFFVVSFIVVACLTTQVRYLVESIRKKELKKQWKNSFSVKIGQFFVAVFCKLSSPSQIIGLIFVYLATGFGIPVALLATLRYGYFSILLYGVLFCLISLPITIGVIKSYLKMKRLSRQPRAILNQLDAEEYPLENQHLPELEADLKKIKTIVLSSAQRQVQSEKLKTELISNVSHDLRTPLTSIISYADLLRQGTNTEVEKEHYIEIINQKAGRMKHLIDDLFEVSKMSTGEVILEKSEVNLGQLLQQSIAEYTEEFAQADLQLRVSKGLEPVLISLDGERIWRVLDNIMGNIVKYALPGTRVYMKLTDGPDFVRLVFKNISKYELNEEATELVERFKRGDDSRNTEGSGLGLAIAHSIIDLHKGKFEIIVDGDMFKLVIDLPKEKLNEEIN</sequence>
<dbReference type="Pfam" id="PF00512">
    <property type="entry name" value="HisKA"/>
    <property type="match status" value="1"/>
</dbReference>
<comment type="catalytic activity">
    <reaction evidence="1">
        <text>ATP + protein L-histidine = ADP + protein N-phospho-L-histidine.</text>
        <dbReference type="EC" id="2.7.13.3"/>
    </reaction>
</comment>
<dbReference type="PANTHER" id="PTHR45528:SF1">
    <property type="entry name" value="SENSOR HISTIDINE KINASE CPXA"/>
    <property type="match status" value="1"/>
</dbReference>
<evidence type="ECO:0000256" key="7">
    <source>
        <dbReference type="ARBA" id="ARBA00022692"/>
    </source>
</evidence>
<evidence type="ECO:0000256" key="8">
    <source>
        <dbReference type="ARBA" id="ARBA00022741"/>
    </source>
</evidence>
<keyword evidence="10" id="KW-0067">ATP-binding</keyword>
<evidence type="ECO:0000256" key="11">
    <source>
        <dbReference type="ARBA" id="ARBA00022989"/>
    </source>
</evidence>
<keyword evidence="4" id="KW-1003">Cell membrane</keyword>
<name>A0AAW9K9S2_CARML</name>
<dbReference type="InterPro" id="IPR036890">
    <property type="entry name" value="HATPase_C_sf"/>
</dbReference>
<organism evidence="16 17">
    <name type="scientific">Carnobacterium maltaromaticum</name>
    <name type="common">Carnobacterium piscicola</name>
    <dbReference type="NCBI Taxonomy" id="2751"/>
    <lineage>
        <taxon>Bacteria</taxon>
        <taxon>Bacillati</taxon>
        <taxon>Bacillota</taxon>
        <taxon>Bacilli</taxon>
        <taxon>Lactobacillales</taxon>
        <taxon>Carnobacteriaceae</taxon>
        <taxon>Carnobacterium</taxon>
    </lineage>
</organism>
<dbReference type="FunFam" id="1.10.287.130:FF:000008">
    <property type="entry name" value="Two-component sensor histidine kinase"/>
    <property type="match status" value="1"/>
</dbReference>
<dbReference type="PANTHER" id="PTHR45528">
    <property type="entry name" value="SENSOR HISTIDINE KINASE CPXA"/>
    <property type="match status" value="1"/>
</dbReference>
<proteinExistence type="predicted"/>
<keyword evidence="8" id="KW-0547">Nucleotide-binding</keyword>
<keyword evidence="12" id="KW-0902">Two-component regulatory system</keyword>
<evidence type="ECO:0000256" key="5">
    <source>
        <dbReference type="ARBA" id="ARBA00022553"/>
    </source>
</evidence>
<feature type="transmembrane region" description="Helical" evidence="14">
    <location>
        <begin position="425"/>
        <end position="451"/>
    </location>
</feature>
<dbReference type="SUPFAM" id="SSF47384">
    <property type="entry name" value="Homodimeric domain of signal transducing histidine kinase"/>
    <property type="match status" value="1"/>
</dbReference>
<dbReference type="InterPro" id="IPR005467">
    <property type="entry name" value="His_kinase_dom"/>
</dbReference>
<dbReference type="EMBL" id="JAVBVO010000005">
    <property type="protein sequence ID" value="MDZ5760337.1"/>
    <property type="molecule type" value="Genomic_DNA"/>
</dbReference>
<dbReference type="InterPro" id="IPR003661">
    <property type="entry name" value="HisK_dim/P_dom"/>
</dbReference>
<feature type="transmembrane region" description="Helical" evidence="14">
    <location>
        <begin position="276"/>
        <end position="297"/>
    </location>
</feature>
<evidence type="ECO:0000256" key="10">
    <source>
        <dbReference type="ARBA" id="ARBA00022840"/>
    </source>
</evidence>
<dbReference type="AlphaFoldDB" id="A0AAW9K9S2"/>
<dbReference type="GO" id="GO:0005886">
    <property type="term" value="C:plasma membrane"/>
    <property type="evidence" value="ECO:0007669"/>
    <property type="project" value="UniProtKB-SubCell"/>
</dbReference>
<feature type="transmembrane region" description="Helical" evidence="14">
    <location>
        <begin position="342"/>
        <end position="362"/>
    </location>
</feature>
<comment type="subcellular location">
    <subcellularLocation>
        <location evidence="2">Cell membrane</location>
        <topology evidence="2">Multi-pass membrane protein</topology>
    </subcellularLocation>
</comment>
<evidence type="ECO:0000259" key="15">
    <source>
        <dbReference type="PROSITE" id="PS50109"/>
    </source>
</evidence>
<dbReference type="PROSITE" id="PS50109">
    <property type="entry name" value="HIS_KIN"/>
    <property type="match status" value="1"/>
</dbReference>
<comment type="caution">
    <text evidence="16">The sequence shown here is derived from an EMBL/GenBank/DDBJ whole genome shotgun (WGS) entry which is preliminary data.</text>
</comment>
<dbReference type="GO" id="GO:0000155">
    <property type="term" value="F:phosphorelay sensor kinase activity"/>
    <property type="evidence" value="ECO:0007669"/>
    <property type="project" value="InterPro"/>
</dbReference>
<dbReference type="InterPro" id="IPR003594">
    <property type="entry name" value="HATPase_dom"/>
</dbReference>
<dbReference type="RefSeq" id="WP_322809653.1">
    <property type="nucleotide sequence ID" value="NZ_JAVBVO010000005.1"/>
</dbReference>
<protein>
    <recommendedName>
        <fullName evidence="3">histidine kinase</fullName>
        <ecNumber evidence="3">2.7.13.3</ecNumber>
    </recommendedName>
</protein>
<accession>A0AAW9K9S2</accession>
<evidence type="ECO:0000256" key="12">
    <source>
        <dbReference type="ARBA" id="ARBA00023012"/>
    </source>
</evidence>
<dbReference type="InterPro" id="IPR036097">
    <property type="entry name" value="HisK_dim/P_sf"/>
</dbReference>
<reference evidence="16" key="1">
    <citation type="submission" date="2023-08" db="EMBL/GenBank/DDBJ databases">
        <title>Genomic characterization of piscicolin 126 produced by Carnobacterium maltaromaticum CM22 strain isolated from salmon (Salmo salar).</title>
        <authorList>
            <person name="Gonzalez-Gragera E."/>
            <person name="Garcia-Lopez J.D."/>
            <person name="Teso-Perez C."/>
            <person name="Gimenez-Hernandez I."/>
            <person name="Peralta-Sanchez J.M."/>
            <person name="Valdivia E."/>
            <person name="Montalban-Lopez M."/>
            <person name="Martin-Platero A.M."/>
            <person name="Banos A."/>
            <person name="Martinez-Bueno M."/>
        </authorList>
    </citation>
    <scope>NUCLEOTIDE SEQUENCE</scope>
    <source>
        <strain evidence="16">CM22</strain>
    </source>
</reference>
<feature type="transmembrane region" description="Helical" evidence="14">
    <location>
        <begin position="399"/>
        <end position="419"/>
    </location>
</feature>
<dbReference type="Gene3D" id="1.10.287.130">
    <property type="match status" value="1"/>
</dbReference>
<dbReference type="SMART" id="SM00387">
    <property type="entry name" value="HATPase_c"/>
    <property type="match status" value="1"/>
</dbReference>
<dbReference type="SUPFAM" id="SSF55874">
    <property type="entry name" value="ATPase domain of HSP90 chaperone/DNA topoisomerase II/histidine kinase"/>
    <property type="match status" value="1"/>
</dbReference>
<evidence type="ECO:0000256" key="1">
    <source>
        <dbReference type="ARBA" id="ARBA00000085"/>
    </source>
</evidence>
<feature type="transmembrane region" description="Helical" evidence="14">
    <location>
        <begin position="317"/>
        <end position="336"/>
    </location>
</feature>
<evidence type="ECO:0000256" key="2">
    <source>
        <dbReference type="ARBA" id="ARBA00004651"/>
    </source>
</evidence>
<dbReference type="CDD" id="cd00082">
    <property type="entry name" value="HisKA"/>
    <property type="match status" value="1"/>
</dbReference>
<keyword evidence="9 16" id="KW-0418">Kinase</keyword>
<keyword evidence="7 14" id="KW-0812">Transmembrane</keyword>
<dbReference type="SMART" id="SM00388">
    <property type="entry name" value="HisKA"/>
    <property type="match status" value="1"/>
</dbReference>
<keyword evidence="11 14" id="KW-1133">Transmembrane helix</keyword>
<keyword evidence="5" id="KW-0597">Phosphoprotein</keyword>
<dbReference type="EC" id="2.7.13.3" evidence="3"/>
<evidence type="ECO:0000256" key="3">
    <source>
        <dbReference type="ARBA" id="ARBA00012438"/>
    </source>
</evidence>